<organism evidence="1">
    <name type="scientific">Gaeavirus sp</name>
    <dbReference type="NCBI Taxonomy" id="2487767"/>
    <lineage>
        <taxon>Viruses</taxon>
        <taxon>Varidnaviria</taxon>
        <taxon>Bamfordvirae</taxon>
        <taxon>Nucleocytoviricota</taxon>
        <taxon>Megaviricetes</taxon>
        <taxon>Imitervirales</taxon>
        <taxon>Mimiviridae</taxon>
        <taxon>Klosneuvirinae</taxon>
    </lineage>
</organism>
<sequence>MSHYYGDYPDYNSDDDAVFVDIDINALKFNALKFNVLSLSEDTPTLEIYNTKEIHRINSSEIVEICIRSDISPTKCSCRTSYKFTTIHFGNTEVIDFSKYIFIKTVEVIHIECECIADFSLFENVDTVYVNEDAINVNNLKLPKSLRVLWINVNNSLALMTFPENLQELLFSNTVTYPPTDIIFPESLQYIDFGGIQSLVGIILPKYITKIEVCCTTLLSIDDVILPESLTDLIIDSQAPKSECVGKMFSIPSKFTYVELSYTHLTYMSFPPILHELWIRGDIISLNDLPNGIQELTVSNVEEDVTNLSCTLQKIKVTCMDASDIRKKFKKLPYKCIVTDSDDHIILR</sequence>
<dbReference type="InterPro" id="IPR032675">
    <property type="entry name" value="LRR_dom_sf"/>
</dbReference>
<accession>A0A3G5A341</accession>
<dbReference type="Gene3D" id="3.80.10.10">
    <property type="entry name" value="Ribonuclease Inhibitor"/>
    <property type="match status" value="1"/>
</dbReference>
<proteinExistence type="predicted"/>
<reference evidence="1" key="1">
    <citation type="submission" date="2018-10" db="EMBL/GenBank/DDBJ databases">
        <title>Hidden diversity of soil giant viruses.</title>
        <authorList>
            <person name="Schulz F."/>
            <person name="Alteio L."/>
            <person name="Goudeau D."/>
            <person name="Ryan E.M."/>
            <person name="Malmstrom R.R."/>
            <person name="Blanchard J."/>
            <person name="Woyke T."/>
        </authorList>
    </citation>
    <scope>NUCLEOTIDE SEQUENCE</scope>
    <source>
        <strain evidence="1">GAV1</strain>
    </source>
</reference>
<dbReference type="SUPFAM" id="SSF52047">
    <property type="entry name" value="RNI-like"/>
    <property type="match status" value="1"/>
</dbReference>
<evidence type="ECO:0000313" key="1">
    <source>
        <dbReference type="EMBL" id="AYV79899.1"/>
    </source>
</evidence>
<gene>
    <name evidence="1" type="ORF">Gaeavirus1_36</name>
</gene>
<protein>
    <submittedName>
        <fullName evidence="1">Uncharacterized protein</fullName>
    </submittedName>
</protein>
<dbReference type="EMBL" id="MK072199">
    <property type="protein sequence ID" value="AYV79899.1"/>
    <property type="molecule type" value="Genomic_DNA"/>
</dbReference>
<name>A0A3G5A341_9VIRU</name>